<feature type="region of interest" description="Disordered" evidence="1">
    <location>
        <begin position="453"/>
        <end position="480"/>
    </location>
</feature>
<proteinExistence type="predicted"/>
<dbReference type="InterPro" id="IPR013320">
    <property type="entry name" value="ConA-like_dom_sf"/>
</dbReference>
<dbReference type="STRING" id="284811.Q75DP3"/>
<dbReference type="InterPro" id="IPR001870">
    <property type="entry name" value="B30.2/SPRY"/>
</dbReference>
<dbReference type="GeneID" id="4619013"/>
<dbReference type="PANTHER" id="PTHR12864">
    <property type="entry name" value="RAN BINDING PROTEIN 9-RELATED"/>
    <property type="match status" value="1"/>
</dbReference>
<protein>
    <submittedName>
        <fullName evidence="3">ABL026Wp</fullName>
    </submittedName>
</protein>
<dbReference type="InterPro" id="IPR043136">
    <property type="entry name" value="B30.2/SPRY_sf"/>
</dbReference>
<organism evidence="3 4">
    <name type="scientific">Eremothecium gossypii (strain ATCC 10895 / CBS 109.51 / FGSC 9923 / NRRL Y-1056)</name>
    <name type="common">Yeast</name>
    <name type="synonym">Ashbya gossypii</name>
    <dbReference type="NCBI Taxonomy" id="284811"/>
    <lineage>
        <taxon>Eukaryota</taxon>
        <taxon>Fungi</taxon>
        <taxon>Dikarya</taxon>
        <taxon>Ascomycota</taxon>
        <taxon>Saccharomycotina</taxon>
        <taxon>Saccharomycetes</taxon>
        <taxon>Saccharomycetales</taxon>
        <taxon>Saccharomycetaceae</taxon>
        <taxon>Eremothecium</taxon>
    </lineage>
</organism>
<name>Q75DP3_EREGS</name>
<evidence type="ECO:0000313" key="4">
    <source>
        <dbReference type="Proteomes" id="UP000000591"/>
    </source>
</evidence>
<evidence type="ECO:0000313" key="3">
    <source>
        <dbReference type="EMBL" id="AAS50745.2"/>
    </source>
</evidence>
<dbReference type="GO" id="GO:0043328">
    <property type="term" value="P:protein transport to vacuole involved in ubiquitin-dependent protein catabolic process via the multivesicular body sorting pathway"/>
    <property type="evidence" value="ECO:0000318"/>
    <property type="project" value="GO_Central"/>
</dbReference>
<dbReference type="GO" id="GO:0000324">
    <property type="term" value="C:fungal-type vacuole"/>
    <property type="evidence" value="ECO:0007669"/>
    <property type="project" value="EnsemblFungi"/>
</dbReference>
<dbReference type="FunCoup" id="Q75DP3">
    <property type="interactions" value="37"/>
</dbReference>
<dbReference type="AlphaFoldDB" id="Q75DP3"/>
<dbReference type="RefSeq" id="NP_982921.2">
    <property type="nucleotide sequence ID" value="NM_208274.2"/>
</dbReference>
<dbReference type="EMBL" id="AE016815">
    <property type="protein sequence ID" value="AAS50745.2"/>
    <property type="molecule type" value="Genomic_DNA"/>
</dbReference>
<dbReference type="SUPFAM" id="SSF49899">
    <property type="entry name" value="Concanavalin A-like lectins/glucanases"/>
    <property type="match status" value="1"/>
</dbReference>
<dbReference type="GO" id="GO:1990756">
    <property type="term" value="F:ubiquitin-like ligase-substrate adaptor activity"/>
    <property type="evidence" value="ECO:0007669"/>
    <property type="project" value="EnsemblFungi"/>
</dbReference>
<gene>
    <name evidence="3" type="ORF">AGOS_ABL026W</name>
</gene>
<sequence length="480" mass="54479">MAGYLTFCHNEDEREYSEEVGGAHGLARRKRDSDLYRSPFLNLGQANVEELAELELLELPRMSRFEVELYLRAKEFQAMNPPLVKAFGTYMCPEDRQCVRDRGIQAYYLLPSINDNVDRRGNFLPSFLVQDKLNVTFTKYNKSSSTIMNYPLPHNKRDAVYFEVKVYKFRNYLASNSIFSIGLVTCPYPYFVMPGMCQYSIAYESTGKLRINNSFYASTLLPKLQEGDVVGLGYRYRTGTVFITHNGKKMMDLTHNIGIDLFVGIGAMNAAYTRTYTKEGLLDDIDNVELRKQIQDLEADQKRDITEVMNEQLLRPHDPRTRHINSDEIELQVNLGGVGFVFVEANVKKYAFGSLYGEIGIPPAYNGDETKTDVILQKGDDLPPKYPEDELNFFGNIKVNLGNGSSTESTSMYNRQGSSGSVAPPPATERPRSLQNVPYALQGLLDDIEERSVYEPLLPKGPRPAKSGHKRKKRKRRAPA</sequence>
<dbReference type="InterPro" id="IPR003877">
    <property type="entry name" value="SPRY_dom"/>
</dbReference>
<dbReference type="SMART" id="SM00449">
    <property type="entry name" value="SPRY"/>
    <property type="match status" value="1"/>
</dbReference>
<evidence type="ECO:0000256" key="1">
    <source>
        <dbReference type="SAM" id="MobiDB-lite"/>
    </source>
</evidence>
<dbReference type="InParanoid" id="Q75DP3"/>
<accession>Q75DP3</accession>
<dbReference type="eggNOG" id="KOG1477">
    <property type="taxonomic scope" value="Eukaryota"/>
</dbReference>
<dbReference type="InterPro" id="IPR050618">
    <property type="entry name" value="Ubq-SigPath_Reg"/>
</dbReference>
<dbReference type="KEGG" id="ago:AGOS_ABL026W"/>
<feature type="region of interest" description="Disordered" evidence="1">
    <location>
        <begin position="405"/>
        <end position="438"/>
    </location>
</feature>
<reference evidence="4" key="2">
    <citation type="journal article" date="2013" name="G3 (Bethesda)">
        <title>Genomes of Ashbya fungi isolated from insects reveal four mating-type loci, numerous translocations, lack of transposons, and distinct gene duplications.</title>
        <authorList>
            <person name="Dietrich F.S."/>
            <person name="Voegeli S."/>
            <person name="Kuo S."/>
            <person name="Philippsen P."/>
        </authorList>
    </citation>
    <scope>GENOME REANNOTATION</scope>
    <source>
        <strain evidence="4">ATCC 10895 / CBS 109.51 / FGSC 9923 / NRRL Y-1056</strain>
    </source>
</reference>
<feature type="compositionally biased region" description="Polar residues" evidence="1">
    <location>
        <begin position="405"/>
        <end position="421"/>
    </location>
</feature>
<dbReference type="Proteomes" id="UP000000591">
    <property type="component" value="Chromosome II"/>
</dbReference>
<feature type="domain" description="B30.2/SPRY" evidence="2">
    <location>
        <begin position="95"/>
        <end position="281"/>
    </location>
</feature>
<dbReference type="PROSITE" id="PS50188">
    <property type="entry name" value="B302_SPRY"/>
    <property type="match status" value="1"/>
</dbReference>
<reference evidence="3 4" key="1">
    <citation type="journal article" date="2004" name="Science">
        <title>The Ashbya gossypii genome as a tool for mapping the ancient Saccharomyces cerevisiae genome.</title>
        <authorList>
            <person name="Dietrich F.S."/>
            <person name="Voegeli S."/>
            <person name="Brachat S."/>
            <person name="Lerch A."/>
            <person name="Gates K."/>
            <person name="Steiner S."/>
            <person name="Mohr C."/>
            <person name="Pohlmann R."/>
            <person name="Luedi P."/>
            <person name="Choi S."/>
            <person name="Wing R.A."/>
            <person name="Flavier A."/>
            <person name="Gaffney T.D."/>
            <person name="Philippsen P."/>
        </authorList>
    </citation>
    <scope>NUCLEOTIDE SEQUENCE [LARGE SCALE GENOMIC DNA]</scope>
    <source>
        <strain evidence="4">ATCC 10895 / CBS 109.51 / FGSC 9923 / NRRL Y-1056</strain>
    </source>
</reference>
<dbReference type="Gene3D" id="2.60.120.920">
    <property type="match status" value="1"/>
</dbReference>
<keyword evidence="4" id="KW-1185">Reference proteome</keyword>
<dbReference type="OrthoDB" id="258495at2759"/>
<evidence type="ECO:0000259" key="2">
    <source>
        <dbReference type="PROSITE" id="PS50188"/>
    </source>
</evidence>
<dbReference type="Pfam" id="PF00622">
    <property type="entry name" value="SPRY"/>
    <property type="match status" value="1"/>
</dbReference>
<feature type="compositionally biased region" description="Basic residues" evidence="1">
    <location>
        <begin position="466"/>
        <end position="480"/>
    </location>
</feature>
<dbReference type="HOGENOM" id="CLU_026177_0_0_1"/>